<gene>
    <name evidence="3" type="ORF">VOLCADRAFT_107509</name>
</gene>
<keyword evidence="4" id="KW-1185">Reference proteome</keyword>
<proteinExistence type="predicted"/>
<sequence>MATVAVSVQAVLAVFVVFCGVAGAMMPGQYGSQPPSPYMQGLLGGGATPLGGGMAPSAVPRAATMSGAAVAGPDIAAMLLQMQQDLAGVRARLNSQGATSGPEYDLRALTEDFASPQVQRSPAGSRFPFPDYVLHNLPGTMTVDNLVLHNFRAIPEWQELEHSQRGHPDRAGSLVYEFSILITLLGVLEMVRSGLTMIRRFFGYSNLPQEWVVALTCASDTLLYDVAWMHNLISARINCLVEFSRRGRDGLVALHQRYFAPSERPLVDAVTREFDEEYAKQRAKVTLKVLAEREARRHQGNGGLFQAPGRGQGGGLRRGRGGGRGGFPPARAVAAAGSAQPPCGLEGLRSVHTLYSLRRGGASAARAAGVPLDIIEAFGGWAAGSSALRENYLDLGVRGCPRAVAFFGPLAARRVAPVMGQYFNR</sequence>
<reference evidence="3 4" key="1">
    <citation type="journal article" date="2010" name="Science">
        <title>Genomic analysis of organismal complexity in the multicellular green alga Volvox carteri.</title>
        <authorList>
            <person name="Prochnik S.E."/>
            <person name="Umen J."/>
            <person name="Nedelcu A.M."/>
            <person name="Hallmann A."/>
            <person name="Miller S.M."/>
            <person name="Nishii I."/>
            <person name="Ferris P."/>
            <person name="Kuo A."/>
            <person name="Mitros T."/>
            <person name="Fritz-Laylin L.K."/>
            <person name="Hellsten U."/>
            <person name="Chapman J."/>
            <person name="Simakov O."/>
            <person name="Rensing S.A."/>
            <person name="Terry A."/>
            <person name="Pangilinan J."/>
            <person name="Kapitonov V."/>
            <person name="Jurka J."/>
            <person name="Salamov A."/>
            <person name="Shapiro H."/>
            <person name="Schmutz J."/>
            <person name="Grimwood J."/>
            <person name="Lindquist E."/>
            <person name="Lucas S."/>
            <person name="Grigoriev I.V."/>
            <person name="Schmitt R."/>
            <person name="Kirk D."/>
            <person name="Rokhsar D.S."/>
        </authorList>
    </citation>
    <scope>NUCLEOTIDE SEQUENCE [LARGE SCALE GENOMIC DNA]</scope>
    <source>
        <strain evidence="4">f. Nagariensis / Eve</strain>
    </source>
</reference>
<dbReference type="InParanoid" id="D8UEG2"/>
<dbReference type="KEGG" id="vcn:VOLCADRAFT_107509"/>
<dbReference type="Proteomes" id="UP000001058">
    <property type="component" value="Unassembled WGS sequence"/>
</dbReference>
<dbReference type="EMBL" id="GL378389">
    <property type="protein sequence ID" value="EFJ41878.1"/>
    <property type="molecule type" value="Genomic_DNA"/>
</dbReference>
<name>D8UEG2_VOLCA</name>
<feature type="signal peptide" evidence="2">
    <location>
        <begin position="1"/>
        <end position="24"/>
    </location>
</feature>
<evidence type="ECO:0000313" key="4">
    <source>
        <dbReference type="Proteomes" id="UP000001058"/>
    </source>
</evidence>
<dbReference type="AlphaFoldDB" id="D8UEG2"/>
<protein>
    <submittedName>
        <fullName evidence="3">Uncharacterized protein</fullName>
    </submittedName>
</protein>
<feature type="compositionally biased region" description="Gly residues" evidence="1">
    <location>
        <begin position="310"/>
        <end position="321"/>
    </location>
</feature>
<feature type="chain" id="PRO_5003124435" evidence="2">
    <location>
        <begin position="25"/>
        <end position="425"/>
    </location>
</feature>
<evidence type="ECO:0000256" key="1">
    <source>
        <dbReference type="SAM" id="MobiDB-lite"/>
    </source>
</evidence>
<evidence type="ECO:0000256" key="2">
    <source>
        <dbReference type="SAM" id="SignalP"/>
    </source>
</evidence>
<dbReference type="OrthoDB" id="540371at2759"/>
<accession>D8UEG2</accession>
<dbReference type="GeneID" id="9622846"/>
<dbReference type="RefSeq" id="XP_002957076.1">
    <property type="nucleotide sequence ID" value="XM_002957030.1"/>
</dbReference>
<evidence type="ECO:0000313" key="3">
    <source>
        <dbReference type="EMBL" id="EFJ41878.1"/>
    </source>
</evidence>
<feature type="region of interest" description="Disordered" evidence="1">
    <location>
        <begin position="300"/>
        <end position="321"/>
    </location>
</feature>
<keyword evidence="2" id="KW-0732">Signal</keyword>
<organism evidence="4">
    <name type="scientific">Volvox carteri f. nagariensis</name>
    <dbReference type="NCBI Taxonomy" id="3068"/>
    <lineage>
        <taxon>Eukaryota</taxon>
        <taxon>Viridiplantae</taxon>
        <taxon>Chlorophyta</taxon>
        <taxon>core chlorophytes</taxon>
        <taxon>Chlorophyceae</taxon>
        <taxon>CS clade</taxon>
        <taxon>Chlamydomonadales</taxon>
        <taxon>Volvocaceae</taxon>
        <taxon>Volvox</taxon>
    </lineage>
</organism>